<proteinExistence type="predicted"/>
<dbReference type="Pfam" id="PF16537">
    <property type="entry name" value="T2SSB"/>
    <property type="match status" value="1"/>
</dbReference>
<evidence type="ECO:0000313" key="5">
    <source>
        <dbReference type="Proteomes" id="UP000366872"/>
    </source>
</evidence>
<evidence type="ECO:0000256" key="2">
    <source>
        <dbReference type="SAM" id="Phobius"/>
    </source>
</evidence>
<dbReference type="EMBL" id="CAAHFG010000002">
    <property type="protein sequence ID" value="VGO14948.1"/>
    <property type="molecule type" value="Genomic_DNA"/>
</dbReference>
<evidence type="ECO:0000259" key="3">
    <source>
        <dbReference type="Pfam" id="PF16537"/>
    </source>
</evidence>
<accession>A0A6C2U4F7</accession>
<reference evidence="4 5" key="1">
    <citation type="submission" date="2019-04" db="EMBL/GenBank/DDBJ databases">
        <authorList>
            <person name="Van Vliet M D."/>
        </authorList>
    </citation>
    <scope>NUCLEOTIDE SEQUENCE [LARGE SCALE GENOMIC DNA]</scope>
    <source>
        <strain evidence="4 5">F1</strain>
    </source>
</reference>
<gene>
    <name evidence="4" type="ORF">PDESU_03528</name>
</gene>
<dbReference type="InterPro" id="IPR032389">
    <property type="entry name" value="GspB_C"/>
</dbReference>
<keyword evidence="2" id="KW-1133">Transmembrane helix</keyword>
<feature type="region of interest" description="Disordered" evidence="1">
    <location>
        <begin position="71"/>
        <end position="115"/>
    </location>
</feature>
<keyword evidence="5" id="KW-1185">Reference proteome</keyword>
<protein>
    <recommendedName>
        <fullName evidence="3">Type II secretion system protein GspB C-terminal domain-containing protein</fullName>
    </recommendedName>
</protein>
<feature type="transmembrane region" description="Helical" evidence="2">
    <location>
        <begin position="25"/>
        <end position="45"/>
    </location>
</feature>
<evidence type="ECO:0000256" key="1">
    <source>
        <dbReference type="SAM" id="MobiDB-lite"/>
    </source>
</evidence>
<name>A0A6C2U4F7_PONDE</name>
<organism evidence="4 5">
    <name type="scientific">Pontiella desulfatans</name>
    <dbReference type="NCBI Taxonomy" id="2750659"/>
    <lineage>
        <taxon>Bacteria</taxon>
        <taxon>Pseudomonadati</taxon>
        <taxon>Kiritimatiellota</taxon>
        <taxon>Kiritimatiellia</taxon>
        <taxon>Kiritimatiellales</taxon>
        <taxon>Pontiellaceae</taxon>
        <taxon>Pontiella</taxon>
    </lineage>
</organism>
<keyword evidence="2" id="KW-0812">Transmembrane</keyword>
<dbReference type="RefSeq" id="WP_136080566.1">
    <property type="nucleotide sequence ID" value="NZ_CAAHFG010000002.1"/>
</dbReference>
<evidence type="ECO:0000313" key="4">
    <source>
        <dbReference type="EMBL" id="VGO14948.1"/>
    </source>
</evidence>
<dbReference type="GO" id="GO:0015627">
    <property type="term" value="C:type II protein secretion system complex"/>
    <property type="evidence" value="ECO:0007669"/>
    <property type="project" value="InterPro"/>
</dbReference>
<feature type="compositionally biased region" description="Pro residues" evidence="1">
    <location>
        <begin position="82"/>
        <end position="101"/>
    </location>
</feature>
<feature type="domain" description="Type II secretion system protein GspB C-terminal" evidence="3">
    <location>
        <begin position="130"/>
        <end position="182"/>
    </location>
</feature>
<keyword evidence="2" id="KW-0472">Membrane</keyword>
<dbReference type="Proteomes" id="UP000366872">
    <property type="component" value="Unassembled WGS sequence"/>
</dbReference>
<dbReference type="AlphaFoldDB" id="A0A6C2U4F7"/>
<sequence length="191" mass="20937">MSELSNEPPLVEDQVEFEETPSHGIMLTTLLLLIAGLLMCSAMLFHYGFKAKSPDGEPSKFNLAAIKQKMHALSAQQEKPEPTTPSTPTPPKTQPPPPNVPPVEAAQAPKPDSGINKFFAKRDDKLRWPKLKLTSFGSSTLPGGDFAIINGDQVHPGQLIEDKVTLVEVRDQDVVVEYMGETRTLTVDLHN</sequence>